<dbReference type="GO" id="GO:0016787">
    <property type="term" value="F:hydrolase activity"/>
    <property type="evidence" value="ECO:0007669"/>
    <property type="project" value="UniProtKB-KW"/>
</dbReference>
<dbReference type="GO" id="GO:0005886">
    <property type="term" value="C:plasma membrane"/>
    <property type="evidence" value="ECO:0007669"/>
    <property type="project" value="UniProtKB-SubCell"/>
</dbReference>
<evidence type="ECO:0000256" key="4">
    <source>
        <dbReference type="ARBA" id="ARBA00022989"/>
    </source>
</evidence>
<dbReference type="PANTHER" id="PTHR33931">
    <property type="entry name" value="HOLIN-LIKE PROTEIN CIDA-RELATED"/>
    <property type="match status" value="1"/>
</dbReference>
<proteinExistence type="predicted"/>
<dbReference type="PANTHER" id="PTHR33931:SF2">
    <property type="entry name" value="HOLIN-LIKE PROTEIN CIDA"/>
    <property type="match status" value="1"/>
</dbReference>
<evidence type="ECO:0000256" key="6">
    <source>
        <dbReference type="SAM" id="Phobius"/>
    </source>
</evidence>
<evidence type="ECO:0000256" key="1">
    <source>
        <dbReference type="ARBA" id="ARBA00004651"/>
    </source>
</evidence>
<feature type="transmembrane region" description="Helical" evidence="6">
    <location>
        <begin position="69"/>
        <end position="90"/>
    </location>
</feature>
<keyword evidence="2" id="KW-1003">Cell membrane</keyword>
<evidence type="ECO:0000313" key="8">
    <source>
        <dbReference type="Proteomes" id="UP000198793"/>
    </source>
</evidence>
<dbReference type="Proteomes" id="UP000198793">
    <property type="component" value="Unassembled WGS sequence"/>
</dbReference>
<gene>
    <name evidence="7" type="ORF">SAMN05192530_108131</name>
</gene>
<evidence type="ECO:0000313" key="7">
    <source>
        <dbReference type="EMBL" id="SDO59028.1"/>
    </source>
</evidence>
<evidence type="ECO:0000256" key="5">
    <source>
        <dbReference type="ARBA" id="ARBA00023136"/>
    </source>
</evidence>
<keyword evidence="3 6" id="KW-0812">Transmembrane</keyword>
<comment type="subcellular location">
    <subcellularLocation>
        <location evidence="1">Cell membrane</location>
        <topology evidence="1">Multi-pass membrane protein</topology>
    </subcellularLocation>
</comment>
<dbReference type="OrthoDB" id="385012at2"/>
<protein>
    <submittedName>
        <fullName evidence="7">Putative effector of murein hydrolase LrgA, UPF0299 family</fullName>
    </submittedName>
</protein>
<dbReference type="Pfam" id="PF03788">
    <property type="entry name" value="LrgA"/>
    <property type="match status" value="1"/>
</dbReference>
<name>A0A1H0KST3_9HYPH</name>
<dbReference type="RefSeq" id="WP_090675616.1">
    <property type="nucleotide sequence ID" value="NZ_FNIT01000008.1"/>
</dbReference>
<feature type="transmembrane region" description="Helical" evidence="6">
    <location>
        <begin position="96"/>
        <end position="121"/>
    </location>
</feature>
<evidence type="ECO:0000256" key="3">
    <source>
        <dbReference type="ARBA" id="ARBA00022692"/>
    </source>
</evidence>
<keyword evidence="7" id="KW-0378">Hydrolase</keyword>
<accession>A0A1H0KST3</accession>
<keyword evidence="5 6" id="KW-0472">Membrane</keyword>
<evidence type="ECO:0000256" key="2">
    <source>
        <dbReference type="ARBA" id="ARBA00022475"/>
    </source>
</evidence>
<dbReference type="STRING" id="1166073.SAMN05192530_108131"/>
<keyword evidence="4 6" id="KW-1133">Transmembrane helix</keyword>
<dbReference type="AlphaFoldDB" id="A0A1H0KST3"/>
<dbReference type="InterPro" id="IPR005538">
    <property type="entry name" value="LrgA/CidA"/>
</dbReference>
<dbReference type="EMBL" id="FNIT01000008">
    <property type="protein sequence ID" value="SDO59028.1"/>
    <property type="molecule type" value="Genomic_DNA"/>
</dbReference>
<organism evidence="7 8">
    <name type="scientific">Aureimonas jatrophae</name>
    <dbReference type="NCBI Taxonomy" id="1166073"/>
    <lineage>
        <taxon>Bacteria</taxon>
        <taxon>Pseudomonadati</taxon>
        <taxon>Pseudomonadota</taxon>
        <taxon>Alphaproteobacteria</taxon>
        <taxon>Hyphomicrobiales</taxon>
        <taxon>Aurantimonadaceae</taxon>
        <taxon>Aureimonas</taxon>
    </lineage>
</organism>
<keyword evidence="8" id="KW-1185">Reference proteome</keyword>
<reference evidence="7 8" key="1">
    <citation type="submission" date="2016-10" db="EMBL/GenBank/DDBJ databases">
        <authorList>
            <person name="de Groot N.N."/>
        </authorList>
    </citation>
    <scope>NUCLEOTIDE SEQUENCE [LARGE SCALE GENOMIC DNA]</scope>
    <source>
        <strain evidence="8">L7-484,KACC 16230,DSM 25025</strain>
    </source>
</reference>
<sequence length="129" mass="13082">MLKPIAVLLLCQLAGESVARALGLAVPGPVLGFLLLFALLVLRDRGWVPRWPSLGGEPGEPLGRTADGLLSVLGLLFVPAGVGVIDNLGLLSAHGFGLVATLALSAVATLLVTVGIFVLVAGHRFGGDA</sequence>
<feature type="transmembrane region" description="Helical" evidence="6">
    <location>
        <begin position="31"/>
        <end position="48"/>
    </location>
</feature>